<protein>
    <submittedName>
        <fullName evidence="3">Uncharacterized protein</fullName>
    </submittedName>
</protein>
<evidence type="ECO:0000313" key="3">
    <source>
        <dbReference type="EMBL" id="KAG2387078.1"/>
    </source>
</evidence>
<gene>
    <name evidence="3" type="ORF">C9374_002113</name>
</gene>
<organism evidence="3 4">
    <name type="scientific">Naegleria lovaniensis</name>
    <name type="common">Amoeba</name>
    <dbReference type="NCBI Taxonomy" id="51637"/>
    <lineage>
        <taxon>Eukaryota</taxon>
        <taxon>Discoba</taxon>
        <taxon>Heterolobosea</taxon>
        <taxon>Tetramitia</taxon>
        <taxon>Eutetramitia</taxon>
        <taxon>Vahlkampfiidae</taxon>
        <taxon>Naegleria</taxon>
    </lineage>
</organism>
<dbReference type="AlphaFoldDB" id="A0AA88GVH7"/>
<dbReference type="RefSeq" id="XP_044551070.1">
    <property type="nucleotide sequence ID" value="XM_044691496.1"/>
</dbReference>
<comment type="caution">
    <text evidence="3">The sequence shown here is derived from an EMBL/GenBank/DDBJ whole genome shotgun (WGS) entry which is preliminary data.</text>
</comment>
<feature type="chain" id="PRO_5041739338" evidence="2">
    <location>
        <begin position="21"/>
        <end position="559"/>
    </location>
</feature>
<accession>A0AA88GVH7</accession>
<dbReference type="GeneID" id="68094569"/>
<dbReference type="Proteomes" id="UP000816034">
    <property type="component" value="Unassembled WGS sequence"/>
</dbReference>
<feature type="region of interest" description="Disordered" evidence="1">
    <location>
        <begin position="399"/>
        <end position="424"/>
    </location>
</feature>
<evidence type="ECO:0000256" key="1">
    <source>
        <dbReference type="SAM" id="MobiDB-lite"/>
    </source>
</evidence>
<sequence>MEKDLAVFFAVLAATLQCSGNFVYQQYRNCANNLDLIHSAGASIHLHQTNQQPFESPLESSMGSGSSSMDSNHDDLFIQDLKNKWFNNSKAIIGKYFDDMDGMSIPIALTFLVYYLVGEGDLQRARMYTSMIESLCQKVWGTMHCFGIGSRGFVNGAKPVVSQLSKMSSIMSGSSSFVSNIMYGLPALLVHRYLRPIEIFLAEFEEPTNSLVRKLQHIGNKIRIDLTFIQDWEHIQDDEMEELDRLTKFLSKYIDLLFSTMMNKDSILYITSYLNFLDVVLDVYERAVTKKTETMLKFAADVIEITKLPLFVFLPTPFISTIIKAVRVRLKYGKPAESFHSSMNLREDLSALKTLTSKYPIVNKLYGDLIREVETVLYLQSFSQATLVQPLISNNNVKTTTSTDASSNNNGTTTTTTNQSNAANDFDFEDDSGFDIMSFLNEAPLPSSTFNFDDELFGELFSMSNLDNISTTSNDSCESIFIDGEKLEIPACVKPGSFLPILIKNLSKQKDVLQQGHDRHSEPIKKLRSELIEELTQHVGTDENTKLLIQLFTKQYLHA</sequence>
<name>A0AA88GVH7_NAELO</name>
<dbReference type="EMBL" id="PYSW02000014">
    <property type="protein sequence ID" value="KAG2387078.1"/>
    <property type="molecule type" value="Genomic_DNA"/>
</dbReference>
<evidence type="ECO:0000313" key="4">
    <source>
        <dbReference type="Proteomes" id="UP000816034"/>
    </source>
</evidence>
<keyword evidence="4" id="KW-1185">Reference proteome</keyword>
<keyword evidence="2" id="KW-0732">Signal</keyword>
<feature type="signal peptide" evidence="2">
    <location>
        <begin position="1"/>
        <end position="20"/>
    </location>
</feature>
<proteinExistence type="predicted"/>
<reference evidence="3 4" key="1">
    <citation type="journal article" date="2018" name="BMC Genomics">
        <title>The genome of Naegleria lovaniensis, the basis for a comparative approach to unravel pathogenicity factors of the human pathogenic amoeba N. fowleri.</title>
        <authorList>
            <person name="Liechti N."/>
            <person name="Schurch N."/>
            <person name="Bruggmann R."/>
            <person name="Wittwer M."/>
        </authorList>
    </citation>
    <scope>NUCLEOTIDE SEQUENCE [LARGE SCALE GENOMIC DNA]</scope>
    <source>
        <strain evidence="3 4">ATCC 30569</strain>
    </source>
</reference>
<evidence type="ECO:0000256" key="2">
    <source>
        <dbReference type="SAM" id="SignalP"/>
    </source>
</evidence>